<keyword evidence="4 5" id="KW-0539">Nucleus</keyword>
<feature type="compositionally biased region" description="Acidic residues" evidence="6">
    <location>
        <begin position="256"/>
        <end position="271"/>
    </location>
</feature>
<accession>A0A7S2WR68</accession>
<evidence type="ECO:0000313" key="7">
    <source>
        <dbReference type="EMBL" id="CAD9703357.1"/>
    </source>
</evidence>
<evidence type="ECO:0000256" key="3">
    <source>
        <dbReference type="ARBA" id="ARBA00022517"/>
    </source>
</evidence>
<sequence length="434" mass="48639">MGKRGKQGGALRAKKRADAAALQLVSQAAEDVDNQTAKLKNKADDELFVIDTVGNESLSNKKNKRKSADGNKKSKKHRISEKDERQIKKLISSHGTEGVVELNEQSQSRLNQKKKSKRLIGTAKATFDLWDEDDSNKTKKTVLQVTGAASMGGLAPSVITTVSKHSLRKDIQQPANISNKIMKSRRAAKMNARPTVAVEIAQPGQSYCPDVEYHQDTIGEALNIEIRRNEVLDYNKIPIANNGLSEETMKIMVSSSDDDSEDSESDDDEMSVEGAVMKKKEKFTIAERNKQKRVREEQRQLTERKREKKFLSSLSEARSLEKKLRKEQVAKQIRRDTINALKEEERSKPLGINVLSNRSNSDPLYVPALPVALSEEVKDAGLRTVKPKGSLLTDRVQSMMARKMIYGQTKVKKAAITGKKRKMRSGKHREFLLT</sequence>
<dbReference type="PANTHER" id="PTHR14211">
    <property type="entry name" value="GLIOMA SUPPRESSOR CANDIDATE REGION GENE 2"/>
    <property type="match status" value="1"/>
</dbReference>
<dbReference type="EMBL" id="HBHI01031161">
    <property type="protein sequence ID" value="CAD9703357.1"/>
    <property type="molecule type" value="Transcribed_RNA"/>
</dbReference>
<protein>
    <recommendedName>
        <fullName evidence="2 5">Ribosome biogenesis protein NOP53</fullName>
    </recommendedName>
</protein>
<dbReference type="GO" id="GO:0005654">
    <property type="term" value="C:nucleoplasm"/>
    <property type="evidence" value="ECO:0007669"/>
    <property type="project" value="UniProtKB-SubCell"/>
</dbReference>
<feature type="region of interest" description="Disordered" evidence="6">
    <location>
        <begin position="253"/>
        <end position="277"/>
    </location>
</feature>
<name>A0A7S2WR68_9STRA</name>
<reference evidence="7" key="1">
    <citation type="submission" date="2021-01" db="EMBL/GenBank/DDBJ databases">
        <authorList>
            <person name="Corre E."/>
            <person name="Pelletier E."/>
            <person name="Niang G."/>
            <person name="Scheremetjew M."/>
            <person name="Finn R."/>
            <person name="Kale V."/>
            <person name="Holt S."/>
            <person name="Cochrane G."/>
            <person name="Meng A."/>
            <person name="Brown T."/>
            <person name="Cohen L."/>
        </authorList>
    </citation>
    <scope>NUCLEOTIDE SEQUENCE</scope>
    <source>
        <strain evidence="7">CCMP1452</strain>
    </source>
</reference>
<dbReference type="GO" id="GO:0005730">
    <property type="term" value="C:nucleolus"/>
    <property type="evidence" value="ECO:0007669"/>
    <property type="project" value="UniProtKB-SubCell"/>
</dbReference>
<dbReference type="GO" id="GO:0000027">
    <property type="term" value="P:ribosomal large subunit assembly"/>
    <property type="evidence" value="ECO:0007669"/>
    <property type="project" value="UniProtKB-UniRule"/>
</dbReference>
<proteinExistence type="inferred from homology"/>
<feature type="region of interest" description="Disordered" evidence="6">
    <location>
        <begin position="54"/>
        <end position="83"/>
    </location>
</feature>
<evidence type="ECO:0000256" key="2">
    <source>
        <dbReference type="ARBA" id="ARBA00018339"/>
    </source>
</evidence>
<evidence type="ECO:0000256" key="4">
    <source>
        <dbReference type="ARBA" id="ARBA00023242"/>
    </source>
</evidence>
<dbReference type="PIRSF" id="PIRSF017302">
    <property type="entry name" value="Gltscr2"/>
    <property type="match status" value="1"/>
</dbReference>
<evidence type="ECO:0000256" key="1">
    <source>
        <dbReference type="ARBA" id="ARBA00008838"/>
    </source>
</evidence>
<evidence type="ECO:0000256" key="6">
    <source>
        <dbReference type="SAM" id="MobiDB-lite"/>
    </source>
</evidence>
<dbReference type="InterPro" id="IPR011687">
    <property type="entry name" value="Nop53/GLTSCR2"/>
</dbReference>
<comment type="similarity">
    <text evidence="1 5">Belongs to the NOP53 family.</text>
</comment>
<gene>
    <name evidence="7" type="ORF">EANT1437_LOCUS16054</name>
</gene>
<keyword evidence="3 5" id="KW-0690">Ribosome biogenesis</keyword>
<dbReference type="GO" id="GO:0006364">
    <property type="term" value="P:rRNA processing"/>
    <property type="evidence" value="ECO:0007669"/>
    <property type="project" value="TreeGrafter"/>
</dbReference>
<comment type="function">
    <text evidence="5">May play a role in ribosome biogenesis.</text>
</comment>
<dbReference type="PANTHER" id="PTHR14211:SF7">
    <property type="entry name" value="RIBOSOME BIOGENESIS PROTEIN NOP53"/>
    <property type="match status" value="1"/>
</dbReference>
<dbReference type="Pfam" id="PF07767">
    <property type="entry name" value="Nop53"/>
    <property type="match status" value="1"/>
</dbReference>
<comment type="subcellular location">
    <subcellularLocation>
        <location evidence="5">Nucleus</location>
        <location evidence="5">Nucleolus</location>
    </subcellularLocation>
    <subcellularLocation>
        <location evidence="5">Nucleus</location>
        <location evidence="5">Nucleoplasm</location>
    </subcellularLocation>
</comment>
<evidence type="ECO:0000256" key="5">
    <source>
        <dbReference type="PIRNR" id="PIRNR017302"/>
    </source>
</evidence>
<dbReference type="GO" id="GO:0008097">
    <property type="term" value="F:5S rRNA binding"/>
    <property type="evidence" value="ECO:0007669"/>
    <property type="project" value="TreeGrafter"/>
</dbReference>
<dbReference type="AlphaFoldDB" id="A0A7S2WR68"/>
<organism evidence="7">
    <name type="scientific">Eucampia antarctica</name>
    <dbReference type="NCBI Taxonomy" id="49252"/>
    <lineage>
        <taxon>Eukaryota</taxon>
        <taxon>Sar</taxon>
        <taxon>Stramenopiles</taxon>
        <taxon>Ochrophyta</taxon>
        <taxon>Bacillariophyta</taxon>
        <taxon>Mediophyceae</taxon>
        <taxon>Biddulphiophycidae</taxon>
        <taxon>Hemiaulales</taxon>
        <taxon>Hemiaulaceae</taxon>
        <taxon>Eucampia</taxon>
    </lineage>
</organism>